<keyword evidence="1 4" id="KW-0732">Signal</keyword>
<comment type="caution">
    <text evidence="7">The sequence shown here is derived from an EMBL/GenBank/DDBJ whole genome shotgun (WGS) entry which is preliminary data.</text>
</comment>
<accession>A0A2K1DXP4</accession>
<dbReference type="GO" id="GO:0016020">
    <property type="term" value="C:membrane"/>
    <property type="evidence" value="ECO:0007669"/>
    <property type="project" value="InterPro"/>
</dbReference>
<dbReference type="Proteomes" id="UP000236641">
    <property type="component" value="Unassembled WGS sequence"/>
</dbReference>
<evidence type="ECO:0000256" key="1">
    <source>
        <dbReference type="ARBA" id="ARBA00022729"/>
    </source>
</evidence>
<feature type="signal peptide" evidence="4">
    <location>
        <begin position="1"/>
        <end position="22"/>
    </location>
</feature>
<evidence type="ECO:0000256" key="3">
    <source>
        <dbReference type="ARBA" id="ARBA00023157"/>
    </source>
</evidence>
<dbReference type="InterPro" id="IPR032179">
    <property type="entry name" value="Cry22Aa_Ig-like"/>
</dbReference>
<organism evidence="7 8">
    <name type="scientific">Hanstruepera neustonica</name>
    <dbReference type="NCBI Taxonomy" id="1445657"/>
    <lineage>
        <taxon>Bacteria</taxon>
        <taxon>Pseudomonadati</taxon>
        <taxon>Bacteroidota</taxon>
        <taxon>Flavobacteriia</taxon>
        <taxon>Flavobacteriales</taxon>
        <taxon>Flavobacteriaceae</taxon>
        <taxon>Hanstruepera</taxon>
    </lineage>
</organism>
<dbReference type="PANTHER" id="PTHR24273:SF32">
    <property type="entry name" value="HYALIN"/>
    <property type="match status" value="1"/>
</dbReference>
<feature type="domain" description="HYR" evidence="6">
    <location>
        <begin position="26"/>
        <end position="118"/>
    </location>
</feature>
<dbReference type="InterPro" id="IPR026444">
    <property type="entry name" value="Secre_tail"/>
</dbReference>
<dbReference type="Gene3D" id="2.60.40.10">
    <property type="entry name" value="Immunoglobulins"/>
    <property type="match status" value="5"/>
</dbReference>
<dbReference type="GO" id="GO:0005509">
    <property type="term" value="F:calcium ion binding"/>
    <property type="evidence" value="ECO:0007669"/>
    <property type="project" value="InterPro"/>
</dbReference>
<dbReference type="InterPro" id="IPR002126">
    <property type="entry name" value="Cadherin-like_dom"/>
</dbReference>
<feature type="domain" description="HYR" evidence="6">
    <location>
        <begin position="202"/>
        <end position="288"/>
    </location>
</feature>
<keyword evidence="8" id="KW-1185">Reference proteome</keyword>
<feature type="chain" id="PRO_5014405955" description="HYR domain-containing protein" evidence="4">
    <location>
        <begin position="23"/>
        <end position="1804"/>
    </location>
</feature>
<sequence length="1804" mass="191919">MGFKYYIVTILFCFVLSFEAFGQCSPDVTPPTITCPSDIIVGCPQEVPSLTPTTSDFCGAITLQTYTLTGATTANSPATGINDASSEDFLAGTTTITYYIEDASGNSSSCSFDVTVNDYTDPIIVCKDDIVTVNDPGACTAVVNMYAIGVYPSAFDSCSGLFIVPTGIPPGGAFPVGTTTVTWTVTDAAGNSTFCTQDVTVTDEEDPTINCPSDIVASTDPGLCNANVTIPFAVPDDNCSVVSISNDYNAGGADASGNYPIGTTTVTYTATDSAGRTTTCSFDVTVVNSQDPIITLNGANPQIFEACSTYTELGATAIDNCFGDISSSLVIDTSAVDMDAVGSYPVTYTVTNANGGQTQVIRTITIVDTTAPSLTFVGPNPLTVADCSTYTELGATAIDPCFGDISSSVVIDNSAVDTSTIGSYTVTYNVTDASGNAATQIIRTVNVVDVSGPIITLVGDDPQVIEACDTYTDLGATAIDPCFGTDYTADIINDSSTLDTNTPGSYTVTYNVMDAEGNPGLEVIRNITVVDTTGPIITLLGDDPQIIEACSPYTELGATAIDPCIGTDYTSDIVIDASSVDTSTVGSYNVTYNVMDALGNSAIEVIRTVTVVDTTSPSITCPVDIVANNDAGQCSAVVTYSVTANDNCSGETITQTDATGLTSGDAFPIGTTVLEYSVTDPYGNSDTCSFSVTVNDAEVPNVVCQAASLQLDPVTGLATLLPSDVDNGTTDNCSFTLSLSQDTFDCSHIGNNTVTLTATDANGNVSSCDASVTITDLAENASVSIATPITTICQNQEITVTATPVDGGTSPSYQWQINGIDVPGEVADTFTSSTFNDGDVVTVIMTSNISVCAVPVTSNTITITVNDFNAPADAGADVTNTVCVDTTITLSGSAVNGVGAVGTWSVTSGQTSGFSFSDVNSPTSDFTGDIGETYTLTWSVDNPDPCVDTSDSLTVTMIGCNALDFDGVDDNITFRDNYNLGSAFTIEVWMKSDTQNSDIQTIFSKREATNLVDGYDLRLVNNVVSFHWNNGQSVSSGAIQITNDRWYHIAVTYDGANYKLYIDGVFINSTSDTNEPIDNTVDCIAGAMDQTLNAPFLPENYFDGGLDELRIWDVALTEDQIRKMMNQEIEDNSGIVRGSVVPLDLTGLNWNDLNGYYQMNQNTDLSGGNLVSNSLSGINGVLRYMTTLQPETAPLPYQSVGDGDWTNNNTWLYGNSQAIPNSMGIDGSTVVDWNIVRTSHNISSGNNNLTVLGLEVNANTLRIENLDPTDGQSLRVTDYLMIDGASTVLKLVGESQLLQDVGSVVNYTGTGALHRDQQGTNNVYNYNYWGSPVSTDGLSYTVGGSLYDGSQPVQWTTGYDGIGSTTPVTMSSRWLYIYENYPVNSYADWVRINQTSSVAVPLGFLMKGSGTADPEQNYTFVGQPNNGTYLSPISPDYEALVSNPYPSAIDAHAFINDNSASTLGTLYFWEHYVSNATHVTVEYQGGFAAYNLTGGNAAISPPEISGLGVPSKIPERYIPIAQGFNVRGNGTGGDVVFNNDQRVFVKEAVTGGLDNGSVFMRSQNQAENRPEDQPIQRVRIDFTTPEGALRPIMIGFVPNDLATDGVDYGYDALNTEDLPNDMSWMIEDLPYIIQGVGEFDISKRYPLGIFLEDTGTFEISLRGLENFEEDITVYVYDALLETFTPINNSNYSNTLNSGDYLDRFYIAFTPDNILSTGDNDMDTLVVNYLNDNEEIYINTPYSYLLEDVLLFNMLGQQVMVWDVSDMDQTTALRIPVKNLAEGNYIIKVVGTDGAISKKVVVSKD</sequence>
<feature type="domain" description="Cadherin" evidence="5">
    <location>
        <begin position="328"/>
        <end position="455"/>
    </location>
</feature>
<dbReference type="Pfam" id="PF02494">
    <property type="entry name" value="HYR"/>
    <property type="match status" value="4"/>
</dbReference>
<dbReference type="PROSITE" id="PS50825">
    <property type="entry name" value="HYR"/>
    <property type="match status" value="3"/>
</dbReference>
<feature type="domain" description="HYR" evidence="6">
    <location>
        <begin position="612"/>
        <end position="696"/>
    </location>
</feature>
<reference evidence="7 8" key="1">
    <citation type="submission" date="2018-01" db="EMBL/GenBank/DDBJ databases">
        <title>The draft genome of Hanstruepera neustonica JCM19743.</title>
        <authorList>
            <person name="He R.-H."/>
            <person name="Du Z.-J."/>
        </authorList>
    </citation>
    <scope>NUCLEOTIDE SEQUENCE [LARGE SCALE GENOMIC DNA]</scope>
    <source>
        <strain evidence="7 8">JCM19743</strain>
    </source>
</reference>
<evidence type="ECO:0000259" key="5">
    <source>
        <dbReference type="PROSITE" id="PS50268"/>
    </source>
</evidence>
<dbReference type="Gene3D" id="2.60.120.200">
    <property type="match status" value="1"/>
</dbReference>
<dbReference type="InterPro" id="IPR003410">
    <property type="entry name" value="HYR_dom"/>
</dbReference>
<evidence type="ECO:0000313" key="7">
    <source>
        <dbReference type="EMBL" id="PNQ72801.1"/>
    </source>
</evidence>
<evidence type="ECO:0000313" key="8">
    <source>
        <dbReference type="Proteomes" id="UP000236641"/>
    </source>
</evidence>
<evidence type="ECO:0008006" key="9">
    <source>
        <dbReference type="Google" id="ProtNLM"/>
    </source>
</evidence>
<protein>
    <recommendedName>
        <fullName evidence="9">HYR domain-containing protein</fullName>
    </recommendedName>
</protein>
<evidence type="ECO:0000256" key="4">
    <source>
        <dbReference type="SAM" id="SignalP"/>
    </source>
</evidence>
<dbReference type="GO" id="GO:0005975">
    <property type="term" value="P:carbohydrate metabolic process"/>
    <property type="evidence" value="ECO:0007669"/>
    <property type="project" value="UniProtKB-ARBA"/>
</dbReference>
<dbReference type="InterPro" id="IPR013783">
    <property type="entry name" value="Ig-like_fold"/>
</dbReference>
<dbReference type="SMART" id="SM00560">
    <property type="entry name" value="LamGL"/>
    <property type="match status" value="1"/>
</dbReference>
<dbReference type="InterPro" id="IPR006558">
    <property type="entry name" value="LamG-like"/>
</dbReference>
<dbReference type="EMBL" id="POWF01000006">
    <property type="protein sequence ID" value="PNQ72801.1"/>
    <property type="molecule type" value="Genomic_DNA"/>
</dbReference>
<gene>
    <name evidence="7" type="ORF">C1T31_09835</name>
</gene>
<dbReference type="PANTHER" id="PTHR24273">
    <property type="entry name" value="FI04643P-RELATED"/>
    <property type="match status" value="1"/>
</dbReference>
<dbReference type="SUPFAM" id="SSF49899">
    <property type="entry name" value="Concanavalin A-like lectins/glucanases"/>
    <property type="match status" value="1"/>
</dbReference>
<name>A0A2K1DXP4_9FLAO</name>
<keyword evidence="2" id="KW-0677">Repeat</keyword>
<dbReference type="GO" id="GO:0007156">
    <property type="term" value="P:homophilic cell adhesion via plasma membrane adhesion molecules"/>
    <property type="evidence" value="ECO:0007669"/>
    <property type="project" value="InterPro"/>
</dbReference>
<dbReference type="GO" id="GO:0004553">
    <property type="term" value="F:hydrolase activity, hydrolyzing O-glycosyl compounds"/>
    <property type="evidence" value="ECO:0007669"/>
    <property type="project" value="UniProtKB-ARBA"/>
</dbReference>
<proteinExistence type="predicted"/>
<dbReference type="Pfam" id="PF13385">
    <property type="entry name" value="Laminin_G_3"/>
    <property type="match status" value="1"/>
</dbReference>
<dbReference type="Pfam" id="PF16403">
    <property type="entry name" value="Bact_surface_Ig-like"/>
    <property type="match status" value="4"/>
</dbReference>
<evidence type="ECO:0000256" key="2">
    <source>
        <dbReference type="ARBA" id="ARBA00022737"/>
    </source>
</evidence>
<dbReference type="NCBIfam" id="TIGR04183">
    <property type="entry name" value="Por_Secre_tail"/>
    <property type="match status" value="1"/>
</dbReference>
<dbReference type="PROSITE" id="PS50268">
    <property type="entry name" value="CADHERIN_2"/>
    <property type="match status" value="1"/>
</dbReference>
<keyword evidence="3" id="KW-1015">Disulfide bond</keyword>
<dbReference type="InterPro" id="IPR013320">
    <property type="entry name" value="ConA-like_dom_sf"/>
</dbReference>
<evidence type="ECO:0000259" key="6">
    <source>
        <dbReference type="PROSITE" id="PS50825"/>
    </source>
</evidence>